<reference evidence="1" key="1">
    <citation type="submission" date="2021-05" db="EMBL/GenBank/DDBJ databases">
        <authorList>
            <person name="Scholz U."/>
            <person name="Mascher M."/>
            <person name="Fiebig A."/>
        </authorList>
    </citation>
    <scope>NUCLEOTIDE SEQUENCE [LARGE SCALE GENOMIC DNA]</scope>
</reference>
<reference evidence="1" key="2">
    <citation type="submission" date="2025-09" db="UniProtKB">
        <authorList>
            <consortium name="EnsemblPlants"/>
        </authorList>
    </citation>
    <scope>IDENTIFICATION</scope>
</reference>
<sequence length="168" mass="18760">MEQLDGHRDLAVLLPEDLLANVLHRVVAPHSLAVSCCVCKAWRALVDSEGLLHTDLPFTGIFLSFDELPFPEFFSWPPSSCRPAISGNLDFLPPANKVHSINDRFCIQDHCNGLLLINLYAVHPAWLTLPHDAGILCHCHHARPTMPQVVMSFIITILPLIQGRHHIT</sequence>
<proteinExistence type="predicted"/>
<dbReference type="Proteomes" id="UP001732700">
    <property type="component" value="Chromosome 3A"/>
</dbReference>
<name>A0ACD5VA97_AVESA</name>
<protein>
    <submittedName>
        <fullName evidence="1">Uncharacterized protein</fullName>
    </submittedName>
</protein>
<evidence type="ECO:0000313" key="2">
    <source>
        <dbReference type="Proteomes" id="UP001732700"/>
    </source>
</evidence>
<keyword evidence="2" id="KW-1185">Reference proteome</keyword>
<dbReference type="EnsemblPlants" id="AVESA.00010b.r2.3AG0408150.1">
    <property type="protein sequence ID" value="AVESA.00010b.r2.3AG0408150.1.CDS.1"/>
    <property type="gene ID" value="AVESA.00010b.r2.3AG0408150"/>
</dbReference>
<organism evidence="1 2">
    <name type="scientific">Avena sativa</name>
    <name type="common">Oat</name>
    <dbReference type="NCBI Taxonomy" id="4498"/>
    <lineage>
        <taxon>Eukaryota</taxon>
        <taxon>Viridiplantae</taxon>
        <taxon>Streptophyta</taxon>
        <taxon>Embryophyta</taxon>
        <taxon>Tracheophyta</taxon>
        <taxon>Spermatophyta</taxon>
        <taxon>Magnoliopsida</taxon>
        <taxon>Liliopsida</taxon>
        <taxon>Poales</taxon>
        <taxon>Poaceae</taxon>
        <taxon>BOP clade</taxon>
        <taxon>Pooideae</taxon>
        <taxon>Poodae</taxon>
        <taxon>Poeae</taxon>
        <taxon>Poeae Chloroplast Group 1 (Aveneae type)</taxon>
        <taxon>Aveninae</taxon>
        <taxon>Avena</taxon>
    </lineage>
</organism>
<evidence type="ECO:0000313" key="1">
    <source>
        <dbReference type="EnsemblPlants" id="AVESA.00010b.r2.3AG0408150.1.CDS.1"/>
    </source>
</evidence>
<accession>A0ACD5VA97</accession>